<dbReference type="AlphaFoldDB" id="A0A8K0IBY8"/>
<evidence type="ECO:0000256" key="1">
    <source>
        <dbReference type="SAM" id="MobiDB-lite"/>
    </source>
</evidence>
<evidence type="ECO:0000313" key="3">
    <source>
        <dbReference type="Proteomes" id="UP000797356"/>
    </source>
</evidence>
<proteinExistence type="predicted"/>
<dbReference type="Proteomes" id="UP000797356">
    <property type="component" value="Chromosome 6"/>
</dbReference>
<feature type="region of interest" description="Disordered" evidence="1">
    <location>
        <begin position="54"/>
        <end position="76"/>
    </location>
</feature>
<feature type="compositionally biased region" description="Basic and acidic residues" evidence="1">
    <location>
        <begin position="54"/>
        <end position="67"/>
    </location>
</feature>
<accession>A0A8K0IBY8</accession>
<sequence>MAAGGFSEWWLGKTSGGTSADRRRLTRRLEANADDNKRSSATIEKEIEEYLRSVGGRDGDNVDRRPIEATGGPIGSESMAKEGVWLLIEAFHGHNHRSGRRTTTRMTARGMERRGAADLWVHRRSGGRWAPALAKKMARGAEW</sequence>
<reference evidence="2" key="1">
    <citation type="journal article" date="2017" name="Gigascience">
        <title>The genome draft of coconut (Cocos nucifera).</title>
        <authorList>
            <person name="Xiao Y."/>
            <person name="Xu P."/>
            <person name="Fan H."/>
            <person name="Baudouin L."/>
            <person name="Xia W."/>
            <person name="Bocs S."/>
            <person name="Xu J."/>
            <person name="Li Q."/>
            <person name="Guo A."/>
            <person name="Zhou L."/>
            <person name="Li J."/>
            <person name="Wu Y."/>
            <person name="Ma Z."/>
            <person name="Armero A."/>
            <person name="Issali A.E."/>
            <person name="Liu N."/>
            <person name="Peng M."/>
            <person name="Yang Y."/>
        </authorList>
    </citation>
    <scope>NUCLEOTIDE SEQUENCE</scope>
    <source>
        <tissue evidence="2">Spear leaf of Hainan Tall coconut</tissue>
    </source>
</reference>
<organism evidence="2 3">
    <name type="scientific">Cocos nucifera</name>
    <name type="common">Coconut palm</name>
    <dbReference type="NCBI Taxonomy" id="13894"/>
    <lineage>
        <taxon>Eukaryota</taxon>
        <taxon>Viridiplantae</taxon>
        <taxon>Streptophyta</taxon>
        <taxon>Embryophyta</taxon>
        <taxon>Tracheophyta</taxon>
        <taxon>Spermatophyta</taxon>
        <taxon>Magnoliopsida</taxon>
        <taxon>Liliopsida</taxon>
        <taxon>Arecaceae</taxon>
        <taxon>Arecoideae</taxon>
        <taxon>Cocoseae</taxon>
        <taxon>Attaleinae</taxon>
        <taxon>Cocos</taxon>
    </lineage>
</organism>
<evidence type="ECO:0000313" key="2">
    <source>
        <dbReference type="EMBL" id="KAG1347052.1"/>
    </source>
</evidence>
<keyword evidence="3" id="KW-1185">Reference proteome</keyword>
<protein>
    <submittedName>
        <fullName evidence="2">Uncharacterized protein</fullName>
    </submittedName>
</protein>
<gene>
    <name evidence="2" type="ORF">COCNU_06G008810</name>
</gene>
<comment type="caution">
    <text evidence="2">The sequence shown here is derived from an EMBL/GenBank/DDBJ whole genome shotgun (WGS) entry which is preliminary data.</text>
</comment>
<dbReference type="EMBL" id="CM017877">
    <property type="protein sequence ID" value="KAG1347052.1"/>
    <property type="molecule type" value="Genomic_DNA"/>
</dbReference>
<reference evidence="2" key="2">
    <citation type="submission" date="2019-07" db="EMBL/GenBank/DDBJ databases">
        <authorList>
            <person name="Yang Y."/>
            <person name="Bocs S."/>
            <person name="Baudouin L."/>
        </authorList>
    </citation>
    <scope>NUCLEOTIDE SEQUENCE</scope>
    <source>
        <tissue evidence="2">Spear leaf of Hainan Tall coconut</tissue>
    </source>
</reference>
<name>A0A8K0IBY8_COCNU</name>
<feature type="region of interest" description="Disordered" evidence="1">
    <location>
        <begin position="1"/>
        <end position="24"/>
    </location>
</feature>